<evidence type="ECO:0000313" key="3">
    <source>
        <dbReference type="Proteomes" id="UP000291084"/>
    </source>
</evidence>
<proteinExistence type="predicted"/>
<gene>
    <name evidence="2" type="primary">Vigan.02G289600</name>
    <name evidence="2" type="ORF">VIGAN_02289600</name>
</gene>
<dbReference type="Proteomes" id="UP000291084">
    <property type="component" value="Chromosome 2"/>
</dbReference>
<sequence length="117" mass="12615">RRVRKWCCDNLVCEMGWMKYVFPVFLSLSLLSVVRSERPPPCPSAINTTGLYSACVSLLRAVESSSCCSVLQGLSPDQAVSCVGDALPRIVPYTFKAGQALSRLVKVTGNACGLTNV</sequence>
<dbReference type="EMBL" id="AP015035">
    <property type="protein sequence ID" value="BAT79948.1"/>
    <property type="molecule type" value="Genomic_DNA"/>
</dbReference>
<keyword evidence="1" id="KW-0732">Signal</keyword>
<protein>
    <recommendedName>
        <fullName evidence="4">Bifunctional inhibitor/plant lipid transfer protein/seed storage helical domain-containing protein</fullName>
    </recommendedName>
</protein>
<feature type="chain" id="PRO_5006617118" description="Bifunctional inhibitor/plant lipid transfer protein/seed storage helical domain-containing protein" evidence="1">
    <location>
        <begin position="37"/>
        <end position="117"/>
    </location>
</feature>
<evidence type="ECO:0008006" key="4">
    <source>
        <dbReference type="Google" id="ProtNLM"/>
    </source>
</evidence>
<organism evidence="2 3">
    <name type="scientific">Vigna angularis var. angularis</name>
    <dbReference type="NCBI Taxonomy" id="157739"/>
    <lineage>
        <taxon>Eukaryota</taxon>
        <taxon>Viridiplantae</taxon>
        <taxon>Streptophyta</taxon>
        <taxon>Embryophyta</taxon>
        <taxon>Tracheophyta</taxon>
        <taxon>Spermatophyta</taxon>
        <taxon>Magnoliopsida</taxon>
        <taxon>eudicotyledons</taxon>
        <taxon>Gunneridae</taxon>
        <taxon>Pentapetalae</taxon>
        <taxon>rosids</taxon>
        <taxon>fabids</taxon>
        <taxon>Fabales</taxon>
        <taxon>Fabaceae</taxon>
        <taxon>Papilionoideae</taxon>
        <taxon>50 kb inversion clade</taxon>
        <taxon>NPAAA clade</taxon>
        <taxon>indigoferoid/millettioid clade</taxon>
        <taxon>Phaseoleae</taxon>
        <taxon>Vigna</taxon>
    </lineage>
</organism>
<name>A0A0S3RH71_PHAAN</name>
<accession>A0A0S3RH71</accession>
<reference evidence="2 3" key="1">
    <citation type="journal article" date="2015" name="Sci. Rep.">
        <title>The power of single molecule real-time sequencing technology in the de novo assembly of a eukaryotic genome.</title>
        <authorList>
            <person name="Sakai H."/>
            <person name="Naito K."/>
            <person name="Ogiso-Tanaka E."/>
            <person name="Takahashi Y."/>
            <person name="Iseki K."/>
            <person name="Muto C."/>
            <person name="Satou K."/>
            <person name="Teruya K."/>
            <person name="Shiroma A."/>
            <person name="Shimoji M."/>
            <person name="Hirano T."/>
            <person name="Itoh T."/>
            <person name="Kaga A."/>
            <person name="Tomooka N."/>
        </authorList>
    </citation>
    <scope>NUCLEOTIDE SEQUENCE [LARGE SCALE GENOMIC DNA]</scope>
    <source>
        <strain evidence="3">cv. Shumari</strain>
    </source>
</reference>
<dbReference type="AlphaFoldDB" id="A0A0S3RH71"/>
<evidence type="ECO:0000256" key="1">
    <source>
        <dbReference type="SAM" id="SignalP"/>
    </source>
</evidence>
<feature type="non-terminal residue" evidence="2">
    <location>
        <position position="1"/>
    </location>
</feature>
<keyword evidence="3" id="KW-1185">Reference proteome</keyword>
<evidence type="ECO:0000313" key="2">
    <source>
        <dbReference type="EMBL" id="BAT79948.1"/>
    </source>
</evidence>
<feature type="signal peptide" evidence="1">
    <location>
        <begin position="1"/>
        <end position="36"/>
    </location>
</feature>